<dbReference type="GO" id="GO:0009279">
    <property type="term" value="C:cell outer membrane"/>
    <property type="evidence" value="ECO:0007669"/>
    <property type="project" value="TreeGrafter"/>
</dbReference>
<dbReference type="PANTHER" id="PTHR30189">
    <property type="entry name" value="LPS-ASSEMBLY PROTEIN"/>
    <property type="match status" value="1"/>
</dbReference>
<evidence type="ECO:0000256" key="1">
    <source>
        <dbReference type="ARBA" id="ARBA00023237"/>
    </source>
</evidence>
<protein>
    <recommendedName>
        <fullName evidence="2">Organic solvent tolerance-like N-terminal domain-containing protein</fullName>
    </recommendedName>
</protein>
<keyword evidence="1" id="KW-0472">Membrane</keyword>
<organism evidence="3">
    <name type="scientific">marine sediment metagenome</name>
    <dbReference type="NCBI Taxonomy" id="412755"/>
    <lineage>
        <taxon>unclassified sequences</taxon>
        <taxon>metagenomes</taxon>
        <taxon>ecological metagenomes</taxon>
    </lineage>
</organism>
<name>X1VQB5_9ZZZZ</name>
<reference evidence="3" key="1">
    <citation type="journal article" date="2014" name="Front. Microbiol.">
        <title>High frequency of phylogenetically diverse reductive dehalogenase-homologous genes in deep subseafloor sedimentary metagenomes.</title>
        <authorList>
            <person name="Kawai M."/>
            <person name="Futagami T."/>
            <person name="Toyoda A."/>
            <person name="Takaki Y."/>
            <person name="Nishi S."/>
            <person name="Hori S."/>
            <person name="Arai W."/>
            <person name="Tsubouchi T."/>
            <person name="Morono Y."/>
            <person name="Uchiyama I."/>
            <person name="Ito T."/>
            <person name="Fujiyama A."/>
            <person name="Inagaki F."/>
            <person name="Takami H."/>
        </authorList>
    </citation>
    <scope>NUCLEOTIDE SEQUENCE</scope>
    <source>
        <strain evidence="3">Expedition CK06-06</strain>
    </source>
</reference>
<dbReference type="InterPro" id="IPR005653">
    <property type="entry name" value="OstA-like_N"/>
</dbReference>
<feature type="non-terminal residue" evidence="3">
    <location>
        <position position="1"/>
    </location>
</feature>
<keyword evidence="1" id="KW-0998">Cell outer membrane</keyword>
<accession>X1VQB5</accession>
<dbReference type="Gene3D" id="2.60.450.10">
    <property type="entry name" value="Lipopolysaccharide (LPS) transport protein A like domain"/>
    <property type="match status" value="1"/>
</dbReference>
<evidence type="ECO:0000313" key="3">
    <source>
        <dbReference type="EMBL" id="GAJ22422.1"/>
    </source>
</evidence>
<sequence length="136" mass="15836">SLVPTFEVVKYRAKKIIYDIEKSIIILKDSSIITYQDIRLTSDSAYYYIESNILEAFGTCDLRQSQDSIKGDYLRYNIESRKAMMSHGITQIDKGFLDGKEIYWIDENTVNAYSGKYTTCSDTPPHYYFYSPKMKV</sequence>
<comment type="caution">
    <text evidence="3">The sequence shown here is derived from an EMBL/GenBank/DDBJ whole genome shotgun (WGS) entry which is preliminary data.</text>
</comment>
<proteinExistence type="predicted"/>
<dbReference type="AlphaFoldDB" id="X1VQB5"/>
<feature type="domain" description="Organic solvent tolerance-like N-terminal" evidence="2">
    <location>
        <begin position="19"/>
        <end position="88"/>
    </location>
</feature>
<gene>
    <name evidence="3" type="ORF">S12H4_60397</name>
</gene>
<dbReference type="PANTHER" id="PTHR30189:SF1">
    <property type="entry name" value="LPS-ASSEMBLY PROTEIN LPTD"/>
    <property type="match status" value="1"/>
</dbReference>
<dbReference type="InterPro" id="IPR050218">
    <property type="entry name" value="LptD"/>
</dbReference>
<dbReference type="GO" id="GO:1990351">
    <property type="term" value="C:transporter complex"/>
    <property type="evidence" value="ECO:0007669"/>
    <property type="project" value="TreeGrafter"/>
</dbReference>
<feature type="non-terminal residue" evidence="3">
    <location>
        <position position="136"/>
    </location>
</feature>
<dbReference type="Pfam" id="PF13100">
    <property type="entry name" value="OstA_2"/>
    <property type="match status" value="1"/>
</dbReference>
<evidence type="ECO:0000259" key="2">
    <source>
        <dbReference type="Pfam" id="PF13100"/>
    </source>
</evidence>
<dbReference type="EMBL" id="BARW01039742">
    <property type="protein sequence ID" value="GAJ22422.1"/>
    <property type="molecule type" value="Genomic_DNA"/>
</dbReference>